<reference evidence="1 2" key="2">
    <citation type="journal article" date="2022" name="Mol. Ecol. Resour.">
        <title>The genomes of chicory, endive, great burdock and yacon provide insights into Asteraceae paleo-polyploidization history and plant inulin production.</title>
        <authorList>
            <person name="Fan W."/>
            <person name="Wang S."/>
            <person name="Wang H."/>
            <person name="Wang A."/>
            <person name="Jiang F."/>
            <person name="Liu H."/>
            <person name="Zhao H."/>
            <person name="Xu D."/>
            <person name="Zhang Y."/>
        </authorList>
    </citation>
    <scope>NUCLEOTIDE SEQUENCE [LARGE SCALE GENOMIC DNA]</scope>
    <source>
        <strain evidence="2">cv. Niubang</strain>
    </source>
</reference>
<dbReference type="EMBL" id="CM042052">
    <property type="protein sequence ID" value="KAI3718473.1"/>
    <property type="molecule type" value="Genomic_DNA"/>
</dbReference>
<dbReference type="Proteomes" id="UP001055879">
    <property type="component" value="Linkage Group LG06"/>
</dbReference>
<accession>A0ACB9BA52</accession>
<evidence type="ECO:0000313" key="1">
    <source>
        <dbReference type="EMBL" id="KAI3718473.1"/>
    </source>
</evidence>
<reference evidence="2" key="1">
    <citation type="journal article" date="2022" name="Mol. Ecol. Resour.">
        <title>The genomes of chicory, endive, great burdock and yacon provide insights into Asteraceae palaeo-polyploidization history and plant inulin production.</title>
        <authorList>
            <person name="Fan W."/>
            <person name="Wang S."/>
            <person name="Wang H."/>
            <person name="Wang A."/>
            <person name="Jiang F."/>
            <person name="Liu H."/>
            <person name="Zhao H."/>
            <person name="Xu D."/>
            <person name="Zhang Y."/>
        </authorList>
    </citation>
    <scope>NUCLEOTIDE SEQUENCE [LARGE SCALE GENOMIC DNA]</scope>
    <source>
        <strain evidence="2">cv. Niubang</strain>
    </source>
</reference>
<organism evidence="1 2">
    <name type="scientific">Arctium lappa</name>
    <name type="common">Greater burdock</name>
    <name type="synonym">Lappa major</name>
    <dbReference type="NCBI Taxonomy" id="4217"/>
    <lineage>
        <taxon>Eukaryota</taxon>
        <taxon>Viridiplantae</taxon>
        <taxon>Streptophyta</taxon>
        <taxon>Embryophyta</taxon>
        <taxon>Tracheophyta</taxon>
        <taxon>Spermatophyta</taxon>
        <taxon>Magnoliopsida</taxon>
        <taxon>eudicotyledons</taxon>
        <taxon>Gunneridae</taxon>
        <taxon>Pentapetalae</taxon>
        <taxon>asterids</taxon>
        <taxon>campanulids</taxon>
        <taxon>Asterales</taxon>
        <taxon>Asteraceae</taxon>
        <taxon>Carduoideae</taxon>
        <taxon>Cardueae</taxon>
        <taxon>Arctiinae</taxon>
        <taxon>Arctium</taxon>
    </lineage>
</organism>
<name>A0ACB9BA52_ARCLA</name>
<evidence type="ECO:0000313" key="2">
    <source>
        <dbReference type="Proteomes" id="UP001055879"/>
    </source>
</evidence>
<keyword evidence="2" id="KW-1185">Reference proteome</keyword>
<proteinExistence type="predicted"/>
<sequence length="128" mass="14395">MDTDTKLQRGTIRYGASTGIIMSYKLLSDLLMLNSKDFSPQILHTLIATCKDFSPQVFSVDTSSKAIHTLIFGRPVVGLEKENVIVEHDSEDMKPQDEVPVKCTFSRLNSPRVRFVCWESDCIILDGL</sequence>
<protein>
    <submittedName>
        <fullName evidence="1">Uncharacterized protein</fullName>
    </submittedName>
</protein>
<comment type="caution">
    <text evidence="1">The sequence shown here is derived from an EMBL/GenBank/DDBJ whole genome shotgun (WGS) entry which is preliminary data.</text>
</comment>
<gene>
    <name evidence="1" type="ORF">L6452_19347</name>
</gene>